<evidence type="ECO:0000313" key="5">
    <source>
        <dbReference type="EMBL" id="WMV19010.1"/>
    </source>
</evidence>
<sequence>MRRFLFKFWIVKFVG</sequence>
<dbReference type="EMBL" id="CP133612">
    <property type="protein sequence ID" value="WMV07838.1"/>
    <property type="molecule type" value="Genomic_DNA"/>
</dbReference>
<dbReference type="EMBL" id="CP133614">
    <property type="protein sequence ID" value="WMV19008.1"/>
    <property type="molecule type" value="Genomic_DNA"/>
</dbReference>
<evidence type="ECO:0000313" key="4">
    <source>
        <dbReference type="EMBL" id="WMV19009.1"/>
    </source>
</evidence>
<keyword evidence="7" id="KW-1185">Reference proteome</keyword>
<evidence type="ECO:0000313" key="2">
    <source>
        <dbReference type="EMBL" id="WMV19007.1"/>
    </source>
</evidence>
<evidence type="ECO:0000313" key="3">
    <source>
        <dbReference type="EMBL" id="WMV19008.1"/>
    </source>
</evidence>
<dbReference type="Proteomes" id="UP001234989">
    <property type="component" value="Chromosome 3"/>
</dbReference>
<reference evidence="6" key="1">
    <citation type="submission" date="2023-08" db="EMBL/GenBank/DDBJ databases">
        <title>A de novo genome assembly of Solanum verrucosum Schlechtendal, a Mexican diploid species geographically isolated from the other diploid A-genome species in potato relatives.</title>
        <authorList>
            <person name="Hosaka K."/>
        </authorList>
    </citation>
    <scope>NUCLEOTIDE SEQUENCE</scope>
    <source>
        <tissue evidence="6">Young leaves</tissue>
    </source>
</reference>
<dbReference type="EMBL" id="CP133614">
    <property type="protein sequence ID" value="WMV19011.1"/>
    <property type="molecule type" value="Genomic_DNA"/>
</dbReference>
<dbReference type="Proteomes" id="UP001234989">
    <property type="component" value="Chromosome 1"/>
</dbReference>
<evidence type="ECO:0000313" key="6">
    <source>
        <dbReference type="EMBL" id="WMV19011.1"/>
    </source>
</evidence>
<protein>
    <submittedName>
        <fullName evidence="6">Uncharacterized protein</fullName>
    </submittedName>
</protein>
<proteinExistence type="predicted"/>
<evidence type="ECO:0000313" key="7">
    <source>
        <dbReference type="Proteomes" id="UP001234989"/>
    </source>
</evidence>
<accession>A0AAF0TGZ0</accession>
<gene>
    <name evidence="1" type="ORF">MTR67_001223</name>
    <name evidence="2" type="ORF">MTR67_012392</name>
    <name evidence="3" type="ORF">MTR67_012393</name>
    <name evidence="4" type="ORF">MTR67_012394</name>
    <name evidence="5" type="ORF">MTR67_012395</name>
    <name evidence="6" type="ORF">MTR67_012396</name>
</gene>
<dbReference type="EMBL" id="CP133614">
    <property type="protein sequence ID" value="WMV19007.1"/>
    <property type="molecule type" value="Genomic_DNA"/>
</dbReference>
<name>A0AAF0TGZ0_SOLVR</name>
<evidence type="ECO:0000313" key="1">
    <source>
        <dbReference type="EMBL" id="WMV07838.1"/>
    </source>
</evidence>
<dbReference type="EMBL" id="CP133614">
    <property type="protein sequence ID" value="WMV19009.1"/>
    <property type="molecule type" value="Genomic_DNA"/>
</dbReference>
<dbReference type="EMBL" id="CP133614">
    <property type="protein sequence ID" value="WMV19010.1"/>
    <property type="molecule type" value="Genomic_DNA"/>
</dbReference>
<organism evidence="6 7">
    <name type="scientific">Solanum verrucosum</name>
    <dbReference type="NCBI Taxonomy" id="315347"/>
    <lineage>
        <taxon>Eukaryota</taxon>
        <taxon>Viridiplantae</taxon>
        <taxon>Streptophyta</taxon>
        <taxon>Embryophyta</taxon>
        <taxon>Tracheophyta</taxon>
        <taxon>Spermatophyta</taxon>
        <taxon>Magnoliopsida</taxon>
        <taxon>eudicotyledons</taxon>
        <taxon>Gunneridae</taxon>
        <taxon>Pentapetalae</taxon>
        <taxon>asterids</taxon>
        <taxon>lamiids</taxon>
        <taxon>Solanales</taxon>
        <taxon>Solanaceae</taxon>
        <taxon>Solanoideae</taxon>
        <taxon>Solaneae</taxon>
        <taxon>Solanum</taxon>
    </lineage>
</organism>